<dbReference type="Proteomes" id="UP000798662">
    <property type="component" value="Chromosome 2"/>
</dbReference>
<accession>A0ACC3C584</accession>
<gene>
    <name evidence="1" type="ORF">I4F81_008020</name>
</gene>
<organism evidence="1 2">
    <name type="scientific">Pyropia yezoensis</name>
    <name type="common">Susabi-nori</name>
    <name type="synonym">Porphyra yezoensis</name>
    <dbReference type="NCBI Taxonomy" id="2788"/>
    <lineage>
        <taxon>Eukaryota</taxon>
        <taxon>Rhodophyta</taxon>
        <taxon>Bangiophyceae</taxon>
        <taxon>Bangiales</taxon>
        <taxon>Bangiaceae</taxon>
        <taxon>Pyropia</taxon>
    </lineage>
</organism>
<name>A0ACC3C584_PYRYE</name>
<evidence type="ECO:0000313" key="1">
    <source>
        <dbReference type="EMBL" id="KAK1865489.1"/>
    </source>
</evidence>
<sequence>MRQLSTRALTDLEWWCGLATSRDVGRALWQHPVCGELTTDACGYGWGGLLGRLVPARGFFSRVDQAARINVQEMRAMLYTLQSFPHLRGPGVIRFRLDSMVSVHVLNSMRSRSPALMDVVRDLHAELHRRHLRAEGYWLSTVANAHADRLSRDRDSSDWGLRRSVFLVLHSRWGPLTIDRFATVLNTHLPRFNCAVANPDAEAVDAYKQHWGGPEHNYTNPPLSQAESAMSKVAADGTSAVLVLPVWPAQRWWWRITRLAQAAVILPDRAPLFTHGEYAGPGLSPRWQTAAFYVAPPTTPSTVSAGENMLIWESWPPSARPAPAPRPRG</sequence>
<protein>
    <submittedName>
        <fullName evidence="1">Uncharacterized protein</fullName>
    </submittedName>
</protein>
<evidence type="ECO:0000313" key="2">
    <source>
        <dbReference type="Proteomes" id="UP000798662"/>
    </source>
</evidence>
<proteinExistence type="predicted"/>
<dbReference type="EMBL" id="CM020619">
    <property type="protein sequence ID" value="KAK1865489.1"/>
    <property type="molecule type" value="Genomic_DNA"/>
</dbReference>
<keyword evidence="2" id="KW-1185">Reference proteome</keyword>
<comment type="caution">
    <text evidence="1">The sequence shown here is derived from an EMBL/GenBank/DDBJ whole genome shotgun (WGS) entry which is preliminary data.</text>
</comment>
<reference evidence="1" key="1">
    <citation type="submission" date="2019-11" db="EMBL/GenBank/DDBJ databases">
        <title>Nori genome reveals adaptations in red seaweeds to the harsh intertidal environment.</title>
        <authorList>
            <person name="Wang D."/>
            <person name="Mao Y."/>
        </authorList>
    </citation>
    <scope>NUCLEOTIDE SEQUENCE</scope>
    <source>
        <tissue evidence="1">Gametophyte</tissue>
    </source>
</reference>